<evidence type="ECO:0000256" key="1">
    <source>
        <dbReference type="SAM" id="MobiDB-lite"/>
    </source>
</evidence>
<keyword evidence="2" id="KW-0812">Transmembrane</keyword>
<dbReference type="EMBL" id="WHVB01000001">
    <property type="protein sequence ID" value="KAF8487404.1"/>
    <property type="molecule type" value="Genomic_DNA"/>
</dbReference>
<evidence type="ECO:0000256" key="2">
    <source>
        <dbReference type="SAM" id="Phobius"/>
    </source>
</evidence>
<gene>
    <name evidence="3" type="ORF">DFH94DRAFT_849790</name>
</gene>
<protein>
    <submittedName>
        <fullName evidence="3">Uncharacterized protein</fullName>
    </submittedName>
</protein>
<keyword evidence="4" id="KW-1185">Reference proteome</keyword>
<feature type="region of interest" description="Disordered" evidence="1">
    <location>
        <begin position="294"/>
        <end position="321"/>
    </location>
</feature>
<evidence type="ECO:0000313" key="4">
    <source>
        <dbReference type="Proteomes" id="UP000759537"/>
    </source>
</evidence>
<proteinExistence type="predicted"/>
<dbReference type="AlphaFoldDB" id="A0A9P5N737"/>
<reference evidence="3" key="2">
    <citation type="journal article" date="2020" name="Nat. Commun.">
        <title>Large-scale genome sequencing of mycorrhizal fungi provides insights into the early evolution of symbiotic traits.</title>
        <authorList>
            <person name="Miyauchi S."/>
            <person name="Kiss E."/>
            <person name="Kuo A."/>
            <person name="Drula E."/>
            <person name="Kohler A."/>
            <person name="Sanchez-Garcia M."/>
            <person name="Morin E."/>
            <person name="Andreopoulos B."/>
            <person name="Barry K.W."/>
            <person name="Bonito G."/>
            <person name="Buee M."/>
            <person name="Carver A."/>
            <person name="Chen C."/>
            <person name="Cichocki N."/>
            <person name="Clum A."/>
            <person name="Culley D."/>
            <person name="Crous P.W."/>
            <person name="Fauchery L."/>
            <person name="Girlanda M."/>
            <person name="Hayes R.D."/>
            <person name="Keri Z."/>
            <person name="LaButti K."/>
            <person name="Lipzen A."/>
            <person name="Lombard V."/>
            <person name="Magnuson J."/>
            <person name="Maillard F."/>
            <person name="Murat C."/>
            <person name="Nolan M."/>
            <person name="Ohm R.A."/>
            <person name="Pangilinan J."/>
            <person name="Pereira M.F."/>
            <person name="Perotto S."/>
            <person name="Peter M."/>
            <person name="Pfister S."/>
            <person name="Riley R."/>
            <person name="Sitrit Y."/>
            <person name="Stielow J.B."/>
            <person name="Szollosi G."/>
            <person name="Zifcakova L."/>
            <person name="Stursova M."/>
            <person name="Spatafora J.W."/>
            <person name="Tedersoo L."/>
            <person name="Vaario L.M."/>
            <person name="Yamada A."/>
            <person name="Yan M."/>
            <person name="Wang P."/>
            <person name="Xu J."/>
            <person name="Bruns T."/>
            <person name="Baldrian P."/>
            <person name="Vilgalys R."/>
            <person name="Dunand C."/>
            <person name="Henrissat B."/>
            <person name="Grigoriev I.V."/>
            <person name="Hibbett D."/>
            <person name="Nagy L.G."/>
            <person name="Martin F.M."/>
        </authorList>
    </citation>
    <scope>NUCLEOTIDE SEQUENCE</scope>
    <source>
        <strain evidence="3">Prilba</strain>
    </source>
</reference>
<dbReference type="OrthoDB" id="3197626at2759"/>
<organism evidence="3 4">
    <name type="scientific">Russula ochroleuca</name>
    <dbReference type="NCBI Taxonomy" id="152965"/>
    <lineage>
        <taxon>Eukaryota</taxon>
        <taxon>Fungi</taxon>
        <taxon>Dikarya</taxon>
        <taxon>Basidiomycota</taxon>
        <taxon>Agaricomycotina</taxon>
        <taxon>Agaricomycetes</taxon>
        <taxon>Russulales</taxon>
        <taxon>Russulaceae</taxon>
        <taxon>Russula</taxon>
    </lineage>
</organism>
<dbReference type="Proteomes" id="UP000759537">
    <property type="component" value="Unassembled WGS sequence"/>
</dbReference>
<keyword evidence="2" id="KW-0472">Membrane</keyword>
<feature type="compositionally biased region" description="Polar residues" evidence="1">
    <location>
        <begin position="340"/>
        <end position="356"/>
    </location>
</feature>
<feature type="compositionally biased region" description="Basic and acidic residues" evidence="1">
    <location>
        <begin position="361"/>
        <end position="379"/>
    </location>
</feature>
<keyword evidence="2" id="KW-1133">Transmembrane helix</keyword>
<feature type="region of interest" description="Disordered" evidence="1">
    <location>
        <begin position="339"/>
        <end position="379"/>
    </location>
</feature>
<evidence type="ECO:0000313" key="3">
    <source>
        <dbReference type="EMBL" id="KAF8487404.1"/>
    </source>
</evidence>
<feature type="transmembrane region" description="Helical" evidence="2">
    <location>
        <begin position="189"/>
        <end position="210"/>
    </location>
</feature>
<comment type="caution">
    <text evidence="3">The sequence shown here is derived from an EMBL/GenBank/DDBJ whole genome shotgun (WGS) entry which is preliminary data.</text>
</comment>
<feature type="transmembrane region" description="Helical" evidence="2">
    <location>
        <begin position="112"/>
        <end position="133"/>
    </location>
</feature>
<accession>A0A9P5N737</accession>
<name>A0A9P5N737_9AGAM</name>
<sequence>MSPVPVPEPIALLSTLIVPSKLRARMATLVNYSDPATIAKDAEAVVKFWHLMDGVYIWEFLTTLDYEWDVIRGHRPYRWTIWVYSLARVSCLLSVILNIVGFDVTSEINCQVWVTFLSIFCDIAFISATLLILLRVIAIWNKAKIIFAVAMAIWMTDHALLLLGTIRLRAEWSPEANACIMTNSDSTKYAIISSLLSDVVLLLIMLIGLLPLYREGGGAFTLARTLWKQGLIWLLIATVAEVPSTVLMILNLNAPLNRITRNSNMIIVTIAATRLYRSLTNIYSSDMSGISSQSFLDNTDDRSSSLKSPRGTGRSVSELRVQPGTIPLNRMEVSVRTKYDQFSSRSRSGTCISTDPQGRYKTHEMSLKVDVESGQEEKQ</sequence>
<feature type="transmembrane region" description="Helical" evidence="2">
    <location>
        <begin position="81"/>
        <end position="100"/>
    </location>
</feature>
<reference evidence="3" key="1">
    <citation type="submission" date="2019-10" db="EMBL/GenBank/DDBJ databases">
        <authorList>
            <consortium name="DOE Joint Genome Institute"/>
            <person name="Kuo A."/>
            <person name="Miyauchi S."/>
            <person name="Kiss E."/>
            <person name="Drula E."/>
            <person name="Kohler A."/>
            <person name="Sanchez-Garcia M."/>
            <person name="Andreopoulos B."/>
            <person name="Barry K.W."/>
            <person name="Bonito G."/>
            <person name="Buee M."/>
            <person name="Carver A."/>
            <person name="Chen C."/>
            <person name="Cichocki N."/>
            <person name="Clum A."/>
            <person name="Culley D."/>
            <person name="Crous P.W."/>
            <person name="Fauchery L."/>
            <person name="Girlanda M."/>
            <person name="Hayes R."/>
            <person name="Keri Z."/>
            <person name="LaButti K."/>
            <person name="Lipzen A."/>
            <person name="Lombard V."/>
            <person name="Magnuson J."/>
            <person name="Maillard F."/>
            <person name="Morin E."/>
            <person name="Murat C."/>
            <person name="Nolan M."/>
            <person name="Ohm R."/>
            <person name="Pangilinan J."/>
            <person name="Pereira M."/>
            <person name="Perotto S."/>
            <person name="Peter M."/>
            <person name="Riley R."/>
            <person name="Sitrit Y."/>
            <person name="Stielow B."/>
            <person name="Szollosi G."/>
            <person name="Zifcakova L."/>
            <person name="Stursova M."/>
            <person name="Spatafora J.W."/>
            <person name="Tedersoo L."/>
            <person name="Vaario L.-M."/>
            <person name="Yamada A."/>
            <person name="Yan M."/>
            <person name="Wang P."/>
            <person name="Xu J."/>
            <person name="Bruns T."/>
            <person name="Baldrian P."/>
            <person name="Vilgalys R."/>
            <person name="Henrissat B."/>
            <person name="Grigoriev I.V."/>
            <person name="Hibbett D."/>
            <person name="Nagy L.G."/>
            <person name="Martin F.M."/>
        </authorList>
    </citation>
    <scope>NUCLEOTIDE SEQUENCE</scope>
    <source>
        <strain evidence="3">Prilba</strain>
    </source>
</reference>
<feature type="transmembrane region" description="Helical" evidence="2">
    <location>
        <begin position="231"/>
        <end position="252"/>
    </location>
</feature>